<dbReference type="GO" id="GO:0006364">
    <property type="term" value="P:rRNA processing"/>
    <property type="evidence" value="ECO:0007669"/>
    <property type="project" value="InterPro"/>
</dbReference>
<dbReference type="GO" id="GO:0005634">
    <property type="term" value="C:nucleus"/>
    <property type="evidence" value="ECO:0007669"/>
    <property type="project" value="UniProtKB-SubCell"/>
</dbReference>
<protein>
    <recommendedName>
        <fullName evidence="3">RNA exonuclease 4</fullName>
    </recommendedName>
</protein>
<organism evidence="10 11">
    <name type="scientific">Ancylostoma ceylanicum</name>
    <dbReference type="NCBI Taxonomy" id="53326"/>
    <lineage>
        <taxon>Eukaryota</taxon>
        <taxon>Metazoa</taxon>
        <taxon>Ecdysozoa</taxon>
        <taxon>Nematoda</taxon>
        <taxon>Chromadorea</taxon>
        <taxon>Rhabditida</taxon>
        <taxon>Rhabditina</taxon>
        <taxon>Rhabditomorpha</taxon>
        <taxon>Strongyloidea</taxon>
        <taxon>Ancylostomatidae</taxon>
        <taxon>Ancylostomatinae</taxon>
        <taxon>Ancylostoma</taxon>
    </lineage>
</organism>
<keyword evidence="7" id="KW-0539">Nucleus</keyword>
<dbReference type="InterPro" id="IPR047021">
    <property type="entry name" value="REXO1/3/4-like"/>
</dbReference>
<evidence type="ECO:0000313" key="10">
    <source>
        <dbReference type="EMBL" id="EYC11845.1"/>
    </source>
</evidence>
<feature type="compositionally biased region" description="Basic and acidic residues" evidence="8">
    <location>
        <begin position="65"/>
        <end position="83"/>
    </location>
</feature>
<proteinExistence type="inferred from homology"/>
<dbReference type="CDD" id="cd06144">
    <property type="entry name" value="REX4_like"/>
    <property type="match status" value="1"/>
</dbReference>
<keyword evidence="4" id="KW-0540">Nuclease</keyword>
<evidence type="ECO:0000256" key="3">
    <source>
        <dbReference type="ARBA" id="ARBA00016937"/>
    </source>
</evidence>
<evidence type="ECO:0000256" key="5">
    <source>
        <dbReference type="ARBA" id="ARBA00022801"/>
    </source>
</evidence>
<comment type="subcellular location">
    <subcellularLocation>
        <location evidence="1">Nucleus</location>
    </subcellularLocation>
</comment>
<dbReference type="InterPro" id="IPR013520">
    <property type="entry name" value="Ribonucl_H"/>
</dbReference>
<dbReference type="OrthoDB" id="8191639at2759"/>
<dbReference type="InterPro" id="IPR037431">
    <property type="entry name" value="REX4_DEDDh_dom"/>
</dbReference>
<feature type="compositionally biased region" description="Basic and acidic residues" evidence="8">
    <location>
        <begin position="30"/>
        <end position="44"/>
    </location>
</feature>
<dbReference type="InterPro" id="IPR036397">
    <property type="entry name" value="RNaseH_sf"/>
</dbReference>
<reference evidence="11" key="1">
    <citation type="journal article" date="2015" name="Nat. Genet.">
        <title>The genome and transcriptome of the zoonotic hookworm Ancylostoma ceylanicum identify infection-specific gene families.</title>
        <authorList>
            <person name="Schwarz E.M."/>
            <person name="Hu Y."/>
            <person name="Antoshechkin I."/>
            <person name="Miller M.M."/>
            <person name="Sternberg P.W."/>
            <person name="Aroian R.V."/>
        </authorList>
    </citation>
    <scope>NUCLEOTIDE SEQUENCE</scope>
    <source>
        <strain evidence="11">HY135</strain>
    </source>
</reference>
<accession>A0A016U9J8</accession>
<dbReference type="EMBL" id="JARK01001385">
    <property type="protein sequence ID" value="EYC11845.1"/>
    <property type="molecule type" value="Genomic_DNA"/>
</dbReference>
<evidence type="ECO:0000256" key="4">
    <source>
        <dbReference type="ARBA" id="ARBA00022722"/>
    </source>
</evidence>
<dbReference type="GO" id="GO:0003676">
    <property type="term" value="F:nucleic acid binding"/>
    <property type="evidence" value="ECO:0007669"/>
    <property type="project" value="InterPro"/>
</dbReference>
<dbReference type="GO" id="GO:0008408">
    <property type="term" value="F:3'-5' exonuclease activity"/>
    <property type="evidence" value="ECO:0007669"/>
    <property type="project" value="InterPro"/>
</dbReference>
<dbReference type="PANTHER" id="PTHR12801">
    <property type="entry name" value="RNA EXONUCLEASE REXO1 / RECO3 FAMILY MEMBER-RELATED"/>
    <property type="match status" value="1"/>
</dbReference>
<keyword evidence="6" id="KW-0269">Exonuclease</keyword>
<comment type="caution">
    <text evidence="10">The sequence shown here is derived from an EMBL/GenBank/DDBJ whole genome shotgun (WGS) entry which is preliminary data.</text>
</comment>
<evidence type="ECO:0000256" key="8">
    <source>
        <dbReference type="SAM" id="MobiDB-lite"/>
    </source>
</evidence>
<evidence type="ECO:0000259" key="9">
    <source>
        <dbReference type="SMART" id="SM00479"/>
    </source>
</evidence>
<dbReference type="STRING" id="53326.A0A016U9J8"/>
<dbReference type="Proteomes" id="UP000024635">
    <property type="component" value="Unassembled WGS sequence"/>
</dbReference>
<dbReference type="AlphaFoldDB" id="A0A016U9J8"/>
<feature type="region of interest" description="Disordered" evidence="8">
    <location>
        <begin position="30"/>
        <end position="90"/>
    </location>
</feature>
<dbReference type="FunFam" id="3.30.420.10:FF:000007">
    <property type="entry name" value="Interferon-stimulated exonuclease gene 20"/>
    <property type="match status" value="1"/>
</dbReference>
<name>A0A016U9J8_9BILA</name>
<dbReference type="SMART" id="SM00479">
    <property type="entry name" value="EXOIII"/>
    <property type="match status" value="1"/>
</dbReference>
<evidence type="ECO:0000256" key="1">
    <source>
        <dbReference type="ARBA" id="ARBA00004123"/>
    </source>
</evidence>
<dbReference type="Gene3D" id="3.30.420.10">
    <property type="entry name" value="Ribonuclease H-like superfamily/Ribonuclease H"/>
    <property type="match status" value="1"/>
</dbReference>
<evidence type="ECO:0000256" key="6">
    <source>
        <dbReference type="ARBA" id="ARBA00022839"/>
    </source>
</evidence>
<comment type="similarity">
    <text evidence="2">Belongs to the REXO4 family.</text>
</comment>
<keyword evidence="11" id="KW-1185">Reference proteome</keyword>
<dbReference type="PANTHER" id="PTHR12801:SF158">
    <property type="entry name" value="RNA EXONUCLEASE 4"/>
    <property type="match status" value="1"/>
</dbReference>
<evidence type="ECO:0000256" key="2">
    <source>
        <dbReference type="ARBA" id="ARBA00010489"/>
    </source>
</evidence>
<evidence type="ECO:0000313" key="11">
    <source>
        <dbReference type="Proteomes" id="UP000024635"/>
    </source>
</evidence>
<sequence>MVSGKGTPVKVDLKDVSPAWKVLQMKLKEQEGEAAKSEELKKDALQNAAATSKVNARSRKRKRKEAFGKTENSDEPKAKKDNDVPVVLHDSSTGEATPVIALDCEYVGGGTDGSDDLLARVSIVNQEGKIVYDKYVKPRERVTDFRTSVSGIRPAHIATGLPFDVVQREVAAILKDRTVVGHALNNDFRVLNFHHNRKLTRDTAKCALLRKMANCSGLPSLKKLANAVLGIEIQQGEHDSVIDARVALRLYLAVKKKWENDIKRYRH</sequence>
<dbReference type="Pfam" id="PF00929">
    <property type="entry name" value="RNase_T"/>
    <property type="match status" value="1"/>
</dbReference>
<keyword evidence="5" id="KW-0378">Hydrolase</keyword>
<dbReference type="InterPro" id="IPR012337">
    <property type="entry name" value="RNaseH-like_sf"/>
</dbReference>
<evidence type="ECO:0000256" key="7">
    <source>
        <dbReference type="ARBA" id="ARBA00023242"/>
    </source>
</evidence>
<dbReference type="SUPFAM" id="SSF53098">
    <property type="entry name" value="Ribonuclease H-like"/>
    <property type="match status" value="1"/>
</dbReference>
<feature type="domain" description="Exonuclease" evidence="9">
    <location>
        <begin position="98"/>
        <end position="260"/>
    </location>
</feature>
<gene>
    <name evidence="10" type="primary">Acey_s0049.g1808</name>
    <name evidence="10" type="synonym">Acey-Y17G7B.12</name>
    <name evidence="10" type="ORF">Y032_0049g1808</name>
</gene>